<keyword evidence="2" id="KW-1185">Reference proteome</keyword>
<gene>
    <name evidence="1" type="ORF">LPLAT_LOCUS4662</name>
</gene>
<organism evidence="1 2">
    <name type="scientific">Lasius platythorax</name>
    <dbReference type="NCBI Taxonomy" id="488582"/>
    <lineage>
        <taxon>Eukaryota</taxon>
        <taxon>Metazoa</taxon>
        <taxon>Ecdysozoa</taxon>
        <taxon>Arthropoda</taxon>
        <taxon>Hexapoda</taxon>
        <taxon>Insecta</taxon>
        <taxon>Pterygota</taxon>
        <taxon>Neoptera</taxon>
        <taxon>Endopterygota</taxon>
        <taxon>Hymenoptera</taxon>
        <taxon>Apocrita</taxon>
        <taxon>Aculeata</taxon>
        <taxon>Formicoidea</taxon>
        <taxon>Formicidae</taxon>
        <taxon>Formicinae</taxon>
        <taxon>Lasius</taxon>
        <taxon>Lasius</taxon>
    </lineage>
</organism>
<evidence type="ECO:0000313" key="2">
    <source>
        <dbReference type="Proteomes" id="UP001497644"/>
    </source>
</evidence>
<dbReference type="EMBL" id="OZ034838">
    <property type="protein sequence ID" value="CAL1678881.1"/>
    <property type="molecule type" value="Genomic_DNA"/>
</dbReference>
<accession>A0AAV2NHS4</accession>
<protein>
    <submittedName>
        <fullName evidence="1">Uncharacterized protein</fullName>
    </submittedName>
</protein>
<dbReference type="Proteomes" id="UP001497644">
    <property type="component" value="Chromosome 15"/>
</dbReference>
<sequence length="30" mass="3659">MPGPYCVLYSKRDKSVSYHRFPRNEESRKK</sequence>
<reference evidence="1" key="1">
    <citation type="submission" date="2024-04" db="EMBL/GenBank/DDBJ databases">
        <authorList>
            <consortium name="Molecular Ecology Group"/>
        </authorList>
    </citation>
    <scope>NUCLEOTIDE SEQUENCE</scope>
</reference>
<name>A0AAV2NHS4_9HYME</name>
<evidence type="ECO:0000313" key="1">
    <source>
        <dbReference type="EMBL" id="CAL1678881.1"/>
    </source>
</evidence>
<dbReference type="AlphaFoldDB" id="A0AAV2NHS4"/>
<proteinExistence type="predicted"/>